<dbReference type="EMBL" id="JBBPBM010000079">
    <property type="protein sequence ID" value="KAK8511120.1"/>
    <property type="molecule type" value="Genomic_DNA"/>
</dbReference>
<dbReference type="Proteomes" id="UP001472677">
    <property type="component" value="Unassembled WGS sequence"/>
</dbReference>
<keyword evidence="3" id="KW-1185">Reference proteome</keyword>
<evidence type="ECO:0000313" key="3">
    <source>
        <dbReference type="Proteomes" id="UP001472677"/>
    </source>
</evidence>
<proteinExistence type="predicted"/>
<evidence type="ECO:0000256" key="1">
    <source>
        <dbReference type="SAM" id="MobiDB-lite"/>
    </source>
</evidence>
<sequence>MVDRDALGRRGTYLGTVLIQRYSLEIGNRRRETFSPNAWQIHNLSTSKAEELNCLKLHEISKKHASPPIPMKQPQKNANTAMDKAKKSLKGNHSCKGEAWKISSFALEVPQKTIRPPQHILRLSTSKAESSS</sequence>
<evidence type="ECO:0000313" key="2">
    <source>
        <dbReference type="EMBL" id="KAK8511120.1"/>
    </source>
</evidence>
<feature type="region of interest" description="Disordered" evidence="1">
    <location>
        <begin position="63"/>
        <end position="93"/>
    </location>
</feature>
<organism evidence="2 3">
    <name type="scientific">Hibiscus sabdariffa</name>
    <name type="common">roselle</name>
    <dbReference type="NCBI Taxonomy" id="183260"/>
    <lineage>
        <taxon>Eukaryota</taxon>
        <taxon>Viridiplantae</taxon>
        <taxon>Streptophyta</taxon>
        <taxon>Embryophyta</taxon>
        <taxon>Tracheophyta</taxon>
        <taxon>Spermatophyta</taxon>
        <taxon>Magnoliopsida</taxon>
        <taxon>eudicotyledons</taxon>
        <taxon>Gunneridae</taxon>
        <taxon>Pentapetalae</taxon>
        <taxon>rosids</taxon>
        <taxon>malvids</taxon>
        <taxon>Malvales</taxon>
        <taxon>Malvaceae</taxon>
        <taxon>Malvoideae</taxon>
        <taxon>Hibiscus</taxon>
    </lineage>
</organism>
<reference evidence="2 3" key="1">
    <citation type="journal article" date="2024" name="G3 (Bethesda)">
        <title>Genome assembly of Hibiscus sabdariffa L. provides insights into metabolisms of medicinal natural products.</title>
        <authorList>
            <person name="Kim T."/>
        </authorList>
    </citation>
    <scope>NUCLEOTIDE SEQUENCE [LARGE SCALE GENOMIC DNA]</scope>
    <source>
        <strain evidence="2">TK-2024</strain>
        <tissue evidence="2">Old leaves</tissue>
    </source>
</reference>
<comment type="caution">
    <text evidence="2">The sequence shown here is derived from an EMBL/GenBank/DDBJ whole genome shotgun (WGS) entry which is preliminary data.</text>
</comment>
<accession>A0ABR2BWW6</accession>
<name>A0ABR2BWW6_9ROSI</name>
<gene>
    <name evidence="2" type="ORF">V6N12_033401</name>
</gene>
<protein>
    <submittedName>
        <fullName evidence="2">Uncharacterized protein</fullName>
    </submittedName>
</protein>